<keyword evidence="4" id="KW-1185">Reference proteome</keyword>
<gene>
    <name evidence="3" type="ORF">HCG48_13285</name>
</gene>
<sequence length="556" mass="62070">MVNPFVKLTIAGGCVLGGVAFPPLLAGEGIVWGTALATALGSVAAGNAANVVDALLDGEGQISLENQDLTKAVGKAIAAVITLAAKQYPGKTRQYLEKIAAQAKDNWVKIAQQELTQHRYPELREAKLDQFLTPQEYQLTQQGNLTDTEWSDIFIRLNMKACKGGGFPIPAQVRQEVAELLHTTFPKALRETLKEDFAKDGKAWAGLTLQLLTGMQAQLSQLQASQGEVNVGEFSQILQQFQELETQLRGSVSQQQAFFTEISGRIDSGFAEVCQRLGVMETQITQLLQGLEKTLESLVAEIRSHFDVANPHLSLAEWRSIAELMLAERQALTANPAFKRVDVYVPLALVERRQTKERKPGLSLENREEGEREEGEREEEKITPIAEDEFFDRVLRQGKSPQSRGRRIAVIGEPGSGKTTRLQAIADWILAEHLGIPIWIELAQFTEPTLVDYLEKWLKSAGVEGAIASLQDHKEHLWLLMDGLDERVARIERPHVSQLLTGWMGLGRVIITCRVNVWEADRNAFSGFDVYRNLPFEADQMETFIRRFFAQSDREQ</sequence>
<proteinExistence type="predicted"/>
<protein>
    <submittedName>
        <fullName evidence="3">NACHT domain-containing protein</fullName>
    </submittedName>
</protein>
<name>A0A6H1U086_9CYAN</name>
<accession>A0A6H1U086</accession>
<evidence type="ECO:0000313" key="3">
    <source>
        <dbReference type="EMBL" id="QIZ71433.1"/>
    </source>
</evidence>
<dbReference type="Proteomes" id="UP000500857">
    <property type="component" value="Chromosome"/>
</dbReference>
<feature type="domain" description="NACHT" evidence="2">
    <location>
        <begin position="406"/>
        <end position="551"/>
    </location>
</feature>
<evidence type="ECO:0000259" key="2">
    <source>
        <dbReference type="Pfam" id="PF05729"/>
    </source>
</evidence>
<feature type="region of interest" description="Disordered" evidence="1">
    <location>
        <begin position="358"/>
        <end position="380"/>
    </location>
</feature>
<dbReference type="AlphaFoldDB" id="A0A6H1U086"/>
<dbReference type="Gene3D" id="3.40.50.300">
    <property type="entry name" value="P-loop containing nucleotide triphosphate hydrolases"/>
    <property type="match status" value="1"/>
</dbReference>
<dbReference type="InterPro" id="IPR027417">
    <property type="entry name" value="P-loop_NTPase"/>
</dbReference>
<dbReference type="InterPro" id="IPR007111">
    <property type="entry name" value="NACHT_NTPase"/>
</dbReference>
<dbReference type="Pfam" id="PF05729">
    <property type="entry name" value="NACHT"/>
    <property type="match status" value="1"/>
</dbReference>
<evidence type="ECO:0000313" key="4">
    <source>
        <dbReference type="Proteomes" id="UP000500857"/>
    </source>
</evidence>
<evidence type="ECO:0000256" key="1">
    <source>
        <dbReference type="SAM" id="MobiDB-lite"/>
    </source>
</evidence>
<dbReference type="RefSeq" id="WP_168569585.1">
    <property type="nucleotide sequence ID" value="NZ_CP051167.1"/>
</dbReference>
<dbReference type="SUPFAM" id="SSF52540">
    <property type="entry name" value="P-loop containing nucleoside triphosphate hydrolases"/>
    <property type="match status" value="1"/>
</dbReference>
<organism evidence="3 4">
    <name type="scientific">Oxynema aestuarii AP17</name>
    <dbReference type="NCBI Taxonomy" id="2064643"/>
    <lineage>
        <taxon>Bacteria</taxon>
        <taxon>Bacillati</taxon>
        <taxon>Cyanobacteriota</taxon>
        <taxon>Cyanophyceae</taxon>
        <taxon>Oscillatoriophycideae</taxon>
        <taxon>Oscillatoriales</taxon>
        <taxon>Oscillatoriaceae</taxon>
        <taxon>Oxynema</taxon>
        <taxon>Oxynema aestuarii</taxon>
    </lineage>
</organism>
<dbReference type="KEGG" id="oxy:HCG48_13285"/>
<reference evidence="3 4" key="1">
    <citation type="submission" date="2020-04" db="EMBL/GenBank/DDBJ databases">
        <authorList>
            <person name="Basu S."/>
            <person name="Maruthanayagam V."/>
            <person name="Chakraborty S."/>
            <person name="Pramanik A."/>
            <person name="Mukherjee J."/>
            <person name="Brink B."/>
        </authorList>
    </citation>
    <scope>NUCLEOTIDE SEQUENCE [LARGE SCALE GENOMIC DNA]</scope>
    <source>
        <strain evidence="3 4">AP17</strain>
    </source>
</reference>
<dbReference type="EMBL" id="CP051167">
    <property type="protein sequence ID" value="QIZ71433.1"/>
    <property type="molecule type" value="Genomic_DNA"/>
</dbReference>